<dbReference type="InterPro" id="IPR010137">
    <property type="entry name" value="Lipid_A_LpxA"/>
</dbReference>
<dbReference type="PANTHER" id="PTHR43480">
    <property type="entry name" value="ACYL-[ACYL-CARRIER-PROTEIN]--UDP-N-ACETYLGLUCOSAMINE O-ACYLTRANSFERASE"/>
    <property type="match status" value="1"/>
</dbReference>
<comment type="caution">
    <text evidence="8">The sequence shown here is derived from an EMBL/GenBank/DDBJ whole genome shotgun (WGS) entry which is preliminary data.</text>
</comment>
<dbReference type="UniPathway" id="UPA00359">
    <property type="reaction ID" value="UER00477"/>
</dbReference>
<evidence type="ECO:0000313" key="9">
    <source>
        <dbReference type="Proteomes" id="UP000037939"/>
    </source>
</evidence>
<dbReference type="Proteomes" id="UP000037939">
    <property type="component" value="Unassembled WGS sequence"/>
</dbReference>
<dbReference type="InterPro" id="IPR001451">
    <property type="entry name" value="Hexapep"/>
</dbReference>
<evidence type="ECO:0000259" key="7">
    <source>
        <dbReference type="Pfam" id="PF13720"/>
    </source>
</evidence>
<keyword evidence="1 6" id="KW-0444">Lipid biosynthesis</keyword>
<feature type="domain" description="UDP N-acetylglucosamine O-acyltransferase C-terminal" evidence="7">
    <location>
        <begin position="176"/>
        <end position="257"/>
    </location>
</feature>
<comment type="subunit">
    <text evidence="6">Homotrimer.</text>
</comment>
<evidence type="ECO:0000313" key="8">
    <source>
        <dbReference type="EMBL" id="KPC55223.1"/>
    </source>
</evidence>
<dbReference type="PATRIC" id="fig|857265.3.peg.245"/>
<dbReference type="GO" id="GO:0005737">
    <property type="term" value="C:cytoplasm"/>
    <property type="evidence" value="ECO:0007669"/>
    <property type="project" value="UniProtKB-SubCell"/>
</dbReference>
<dbReference type="InterPro" id="IPR029098">
    <property type="entry name" value="Acetyltransf_C"/>
</dbReference>
<keyword evidence="6" id="KW-0963">Cytoplasm</keyword>
<keyword evidence="9" id="KW-1185">Reference proteome</keyword>
<dbReference type="NCBIfam" id="NF003657">
    <property type="entry name" value="PRK05289.1"/>
    <property type="match status" value="1"/>
</dbReference>
<dbReference type="EC" id="2.3.1.129" evidence="6"/>
<evidence type="ECO:0000256" key="6">
    <source>
        <dbReference type="HAMAP-Rule" id="MF_00387"/>
    </source>
</evidence>
<reference evidence="8 9" key="1">
    <citation type="submission" date="2015-07" db="EMBL/GenBank/DDBJ databases">
        <title>Draft genome sequence of the Amantichitinum ursilacus IGB-41, a new chitin-degrading bacterium.</title>
        <authorList>
            <person name="Kirstahler P."/>
            <person name="Guenther M."/>
            <person name="Grumaz C."/>
            <person name="Rupp S."/>
            <person name="Zibek S."/>
            <person name="Sohn K."/>
        </authorList>
    </citation>
    <scope>NUCLEOTIDE SEQUENCE [LARGE SCALE GENOMIC DNA]</scope>
    <source>
        <strain evidence="8 9">IGB-41</strain>
    </source>
</reference>
<keyword evidence="2 6" id="KW-0441">Lipid A biosynthesis</keyword>
<dbReference type="Pfam" id="PF00132">
    <property type="entry name" value="Hexapep"/>
    <property type="match status" value="1"/>
</dbReference>
<sequence>MAHIHPAAVVDPRAVLHDSVVVGPYAIIGGDVTIGADTVVDAHVVISGVTTIGARNRFHSFGSIGCDPQDKKYKGEPTRLTIGDGNTFFQYVTVSTGTTQDEGLTRIGDNNWIMAYVHVAHDCRIGSNTIFANNVTLAGHVHVEDWVFLGGFTTVHQFCRIGAHAMSAFTAAISQDVPPFVVAAGNRAKPAGVHSEGMRRHGYSAEQISAVKRAYKAIYRQSLSMEDAQAALAEMAQSSPEVGQMLAFVQASDRGIIR</sequence>
<dbReference type="EMBL" id="LAQT01000001">
    <property type="protein sequence ID" value="KPC55223.1"/>
    <property type="molecule type" value="Genomic_DNA"/>
</dbReference>
<comment type="function">
    <text evidence="6">Involved in the biosynthesis of lipid A, a phosphorylated glycolipid that anchors the lipopolysaccharide to the outer membrane of the cell.</text>
</comment>
<dbReference type="OrthoDB" id="9807278at2"/>
<keyword evidence="4 6" id="KW-0443">Lipid metabolism</keyword>
<name>A0A0N0XMZ4_9NEIS</name>
<dbReference type="STRING" id="857265.WG78_01155"/>
<dbReference type="GO" id="GO:0008780">
    <property type="term" value="F:acyl-[acyl-carrier-protein]-UDP-N-acetylglucosamine O-acyltransferase activity"/>
    <property type="evidence" value="ECO:0007669"/>
    <property type="project" value="UniProtKB-UniRule"/>
</dbReference>
<evidence type="ECO:0000256" key="5">
    <source>
        <dbReference type="ARBA" id="ARBA00023315"/>
    </source>
</evidence>
<evidence type="ECO:0000256" key="1">
    <source>
        <dbReference type="ARBA" id="ARBA00022516"/>
    </source>
</evidence>
<evidence type="ECO:0000256" key="2">
    <source>
        <dbReference type="ARBA" id="ARBA00022556"/>
    </source>
</evidence>
<dbReference type="PIRSF" id="PIRSF000456">
    <property type="entry name" value="UDP-GlcNAc_acltr"/>
    <property type="match status" value="1"/>
</dbReference>
<dbReference type="CDD" id="cd03351">
    <property type="entry name" value="LbH_UDP-GlcNAc_AT"/>
    <property type="match status" value="1"/>
</dbReference>
<comment type="catalytic activity">
    <reaction evidence="6">
        <text>a (3R)-hydroxyacyl-[ACP] + UDP-N-acetyl-alpha-D-glucosamine = a UDP-3-O-[(3R)-3-hydroxyacyl]-N-acetyl-alpha-D-glucosamine + holo-[ACP]</text>
        <dbReference type="Rhea" id="RHEA:67812"/>
        <dbReference type="Rhea" id="RHEA-COMP:9685"/>
        <dbReference type="Rhea" id="RHEA-COMP:9945"/>
        <dbReference type="ChEBI" id="CHEBI:57705"/>
        <dbReference type="ChEBI" id="CHEBI:64479"/>
        <dbReference type="ChEBI" id="CHEBI:78827"/>
        <dbReference type="ChEBI" id="CHEBI:173225"/>
        <dbReference type="EC" id="2.3.1.129"/>
    </reaction>
</comment>
<dbReference type="GO" id="GO:0016020">
    <property type="term" value="C:membrane"/>
    <property type="evidence" value="ECO:0007669"/>
    <property type="project" value="GOC"/>
</dbReference>
<dbReference type="InterPro" id="IPR011004">
    <property type="entry name" value="Trimer_LpxA-like_sf"/>
</dbReference>
<proteinExistence type="inferred from homology"/>
<comment type="pathway">
    <text evidence="6">Glycolipid biosynthesis; lipid IV(A) biosynthesis; lipid IV(A) from (3R)-3-hydroxytetradecanoyl-[acyl-carrier-protein] and UDP-N-acetyl-alpha-D-glucosamine: step 1/6.</text>
</comment>
<accession>A0A0N0XMZ4</accession>
<evidence type="ECO:0000256" key="4">
    <source>
        <dbReference type="ARBA" id="ARBA00023098"/>
    </source>
</evidence>
<dbReference type="GO" id="GO:0009245">
    <property type="term" value="P:lipid A biosynthetic process"/>
    <property type="evidence" value="ECO:0007669"/>
    <property type="project" value="UniProtKB-UniRule"/>
</dbReference>
<dbReference type="AlphaFoldDB" id="A0A0N0XMZ4"/>
<keyword evidence="6" id="KW-0677">Repeat</keyword>
<dbReference type="Pfam" id="PF13720">
    <property type="entry name" value="Acetyltransf_11"/>
    <property type="match status" value="1"/>
</dbReference>
<dbReference type="HAMAP" id="MF_00387">
    <property type="entry name" value="LpxA"/>
    <property type="match status" value="1"/>
</dbReference>
<dbReference type="RefSeq" id="WP_053935943.1">
    <property type="nucleotide sequence ID" value="NZ_LAQT01000001.1"/>
</dbReference>
<dbReference type="InterPro" id="IPR037157">
    <property type="entry name" value="Acetyltransf_C_sf"/>
</dbReference>
<organism evidence="8 9">
    <name type="scientific">Amantichitinum ursilacus</name>
    <dbReference type="NCBI Taxonomy" id="857265"/>
    <lineage>
        <taxon>Bacteria</taxon>
        <taxon>Pseudomonadati</taxon>
        <taxon>Pseudomonadota</taxon>
        <taxon>Betaproteobacteria</taxon>
        <taxon>Neisseriales</taxon>
        <taxon>Chitinibacteraceae</taxon>
        <taxon>Amantichitinum</taxon>
    </lineage>
</organism>
<evidence type="ECO:0000256" key="3">
    <source>
        <dbReference type="ARBA" id="ARBA00022679"/>
    </source>
</evidence>
<dbReference type="Gene3D" id="1.20.1180.10">
    <property type="entry name" value="Udp N-acetylglucosamine O-acyltransferase, C-terminal domain"/>
    <property type="match status" value="1"/>
</dbReference>
<dbReference type="NCBIfam" id="TIGR01852">
    <property type="entry name" value="lipid_A_lpxA"/>
    <property type="match status" value="1"/>
</dbReference>
<comment type="similarity">
    <text evidence="6">Belongs to the transferase hexapeptide repeat family. LpxA subfamily.</text>
</comment>
<dbReference type="SUPFAM" id="SSF51161">
    <property type="entry name" value="Trimeric LpxA-like enzymes"/>
    <property type="match status" value="1"/>
</dbReference>
<protein>
    <recommendedName>
        <fullName evidence="6">Acyl-[acyl-carrier-protein]--UDP-N-acetylglucosamine O-acyltransferase</fullName>
        <shortName evidence="6">UDP-N-acetylglucosamine acyltransferase</shortName>
        <ecNumber evidence="6">2.3.1.129</ecNumber>
    </recommendedName>
</protein>
<keyword evidence="3 6" id="KW-0808">Transferase</keyword>
<dbReference type="PANTHER" id="PTHR43480:SF1">
    <property type="entry name" value="ACYL-[ACYL-CARRIER-PROTEIN]--UDP-N-ACETYLGLUCOSAMINE O-ACYLTRANSFERASE, MITOCHONDRIAL-RELATED"/>
    <property type="match status" value="1"/>
</dbReference>
<keyword evidence="5 6" id="KW-0012">Acyltransferase</keyword>
<comment type="subcellular location">
    <subcellularLocation>
        <location evidence="6">Cytoplasm</location>
    </subcellularLocation>
</comment>
<dbReference type="Gene3D" id="2.160.10.10">
    <property type="entry name" value="Hexapeptide repeat proteins"/>
    <property type="match status" value="1"/>
</dbReference>
<gene>
    <name evidence="6 8" type="primary">lpxA</name>
    <name evidence="8" type="ORF">WG78_01155</name>
</gene>